<evidence type="ECO:0000256" key="8">
    <source>
        <dbReference type="PIRSR" id="PIRSR600183-50"/>
    </source>
</evidence>
<gene>
    <name evidence="12" type="primary">ldc_1</name>
    <name evidence="12" type="ORF">ROJ8625_02590</name>
</gene>
<keyword evidence="4 12" id="KW-0456">Lyase</keyword>
<evidence type="ECO:0000259" key="11">
    <source>
        <dbReference type="Pfam" id="PF02784"/>
    </source>
</evidence>
<dbReference type="InterPro" id="IPR022644">
    <property type="entry name" value="De-COase2_N"/>
</dbReference>
<reference evidence="12 13" key="1">
    <citation type="submission" date="2017-03" db="EMBL/GenBank/DDBJ databases">
        <authorList>
            <person name="Afonso C.L."/>
            <person name="Miller P.J."/>
            <person name="Scott M.A."/>
            <person name="Spackman E."/>
            <person name="Goraichik I."/>
            <person name="Dimitrov K.M."/>
            <person name="Suarez D.L."/>
            <person name="Swayne D.E."/>
        </authorList>
    </citation>
    <scope>NUCLEOTIDE SEQUENCE [LARGE SCALE GENOMIC DNA]</scope>
    <source>
        <strain evidence="12 13">CECT 8625</strain>
    </source>
</reference>
<dbReference type="PANTHER" id="PTHR11482">
    <property type="entry name" value="ARGININE/DIAMINOPIMELATE/ORNITHINE DECARBOXYLASE"/>
    <property type="match status" value="1"/>
</dbReference>
<feature type="domain" description="Orn/DAP/Arg decarboxylase 2 C-terminal" evidence="10">
    <location>
        <begin position="260"/>
        <end position="350"/>
    </location>
</feature>
<accession>A0A1X6ZHY3</accession>
<dbReference type="InterPro" id="IPR000183">
    <property type="entry name" value="Orn/DAP/Arg_de-COase"/>
</dbReference>
<comment type="similarity">
    <text evidence="2 9">Belongs to the Orn/Lys/Arg decarboxylase class-II family.</text>
</comment>
<dbReference type="SUPFAM" id="SSF50621">
    <property type="entry name" value="Alanine racemase C-terminal domain-like"/>
    <property type="match status" value="1"/>
</dbReference>
<dbReference type="InterPro" id="IPR029066">
    <property type="entry name" value="PLP-binding_barrel"/>
</dbReference>
<dbReference type="EC" id="4.1.1.17" evidence="6"/>
<dbReference type="PROSITE" id="PS00878">
    <property type="entry name" value="ODR_DC_2_1"/>
    <property type="match status" value="1"/>
</dbReference>
<evidence type="ECO:0000256" key="5">
    <source>
        <dbReference type="ARBA" id="ARBA00034115"/>
    </source>
</evidence>
<dbReference type="PRINTS" id="PR01182">
    <property type="entry name" value="ORNDCRBXLASE"/>
</dbReference>
<dbReference type="CDD" id="cd00622">
    <property type="entry name" value="PLPDE_III_ODC"/>
    <property type="match status" value="1"/>
</dbReference>
<dbReference type="Gene3D" id="2.40.37.10">
    <property type="entry name" value="Lyase, Ornithine Decarboxylase, Chain A, domain 1"/>
    <property type="match status" value="1"/>
</dbReference>
<dbReference type="Proteomes" id="UP000193570">
    <property type="component" value="Unassembled WGS sequence"/>
</dbReference>
<organism evidence="12 13">
    <name type="scientific">Roseivivax jejudonensis</name>
    <dbReference type="NCBI Taxonomy" id="1529041"/>
    <lineage>
        <taxon>Bacteria</taxon>
        <taxon>Pseudomonadati</taxon>
        <taxon>Pseudomonadota</taxon>
        <taxon>Alphaproteobacteria</taxon>
        <taxon>Rhodobacterales</taxon>
        <taxon>Roseobacteraceae</taxon>
        <taxon>Roseivivax</taxon>
    </lineage>
</organism>
<dbReference type="GO" id="GO:0033387">
    <property type="term" value="P:putrescine biosynthetic process from arginine, via ornithine"/>
    <property type="evidence" value="ECO:0007669"/>
    <property type="project" value="TreeGrafter"/>
</dbReference>
<dbReference type="PRINTS" id="PR01179">
    <property type="entry name" value="ODADCRBXLASE"/>
</dbReference>
<keyword evidence="3 8" id="KW-0663">Pyridoxal phosphate</keyword>
<feature type="domain" description="Orn/DAP/Arg decarboxylase 2 N-terminal" evidence="11">
    <location>
        <begin position="32"/>
        <end position="259"/>
    </location>
</feature>
<evidence type="ECO:0000256" key="4">
    <source>
        <dbReference type="ARBA" id="ARBA00023239"/>
    </source>
</evidence>
<dbReference type="GO" id="GO:0004586">
    <property type="term" value="F:ornithine decarboxylase activity"/>
    <property type="evidence" value="ECO:0007669"/>
    <property type="project" value="UniProtKB-EC"/>
</dbReference>
<dbReference type="Pfam" id="PF00278">
    <property type="entry name" value="Orn_DAP_Arg_deC"/>
    <property type="match status" value="1"/>
</dbReference>
<comment type="cofactor">
    <cofactor evidence="1 8">
        <name>pyridoxal 5'-phosphate</name>
        <dbReference type="ChEBI" id="CHEBI:597326"/>
    </cofactor>
</comment>
<dbReference type="Pfam" id="PF02784">
    <property type="entry name" value="Orn_Arg_deC_N"/>
    <property type="match status" value="1"/>
</dbReference>
<evidence type="ECO:0000259" key="10">
    <source>
        <dbReference type="Pfam" id="PF00278"/>
    </source>
</evidence>
<evidence type="ECO:0000256" key="7">
    <source>
        <dbReference type="ARBA" id="ARBA00049127"/>
    </source>
</evidence>
<dbReference type="RefSeq" id="WP_085792266.1">
    <property type="nucleotide sequence ID" value="NZ_FWFK01000004.1"/>
</dbReference>
<dbReference type="AlphaFoldDB" id="A0A1X6ZHY3"/>
<name>A0A1X6ZHY3_9RHOB</name>
<evidence type="ECO:0000313" key="13">
    <source>
        <dbReference type="Proteomes" id="UP000193570"/>
    </source>
</evidence>
<comment type="catalytic activity">
    <reaction evidence="7">
        <text>L-ornithine + H(+) = putrescine + CO2</text>
        <dbReference type="Rhea" id="RHEA:22964"/>
        <dbReference type="ChEBI" id="CHEBI:15378"/>
        <dbReference type="ChEBI" id="CHEBI:16526"/>
        <dbReference type="ChEBI" id="CHEBI:46911"/>
        <dbReference type="ChEBI" id="CHEBI:326268"/>
        <dbReference type="EC" id="4.1.1.17"/>
    </reaction>
</comment>
<dbReference type="Gene3D" id="3.20.20.10">
    <property type="entry name" value="Alanine racemase"/>
    <property type="match status" value="1"/>
</dbReference>
<dbReference type="InterPro" id="IPR022653">
    <property type="entry name" value="De-COase2_pyr-phos_BS"/>
</dbReference>
<evidence type="ECO:0000256" key="1">
    <source>
        <dbReference type="ARBA" id="ARBA00001933"/>
    </source>
</evidence>
<dbReference type="InterPro" id="IPR022643">
    <property type="entry name" value="De-COase2_C"/>
</dbReference>
<dbReference type="SUPFAM" id="SSF51419">
    <property type="entry name" value="PLP-binding barrel"/>
    <property type="match status" value="1"/>
</dbReference>
<dbReference type="OrthoDB" id="9802147at2"/>
<proteinExistence type="inferred from homology"/>
<evidence type="ECO:0000313" key="12">
    <source>
        <dbReference type="EMBL" id="SLN51771.1"/>
    </source>
</evidence>
<dbReference type="EMBL" id="FWFK01000004">
    <property type="protein sequence ID" value="SLN51771.1"/>
    <property type="molecule type" value="Genomic_DNA"/>
</dbReference>
<dbReference type="PANTHER" id="PTHR11482:SF6">
    <property type="entry name" value="ORNITHINE DECARBOXYLASE 1-RELATED"/>
    <property type="match status" value="1"/>
</dbReference>
<evidence type="ECO:0000256" key="6">
    <source>
        <dbReference type="ARBA" id="ARBA00034138"/>
    </source>
</evidence>
<dbReference type="InterPro" id="IPR002433">
    <property type="entry name" value="Orn_de-COase"/>
</dbReference>
<evidence type="ECO:0000256" key="3">
    <source>
        <dbReference type="ARBA" id="ARBA00022898"/>
    </source>
</evidence>
<feature type="modified residue" description="N6-(pyridoxal phosphate)lysine" evidence="8">
    <location>
        <position position="52"/>
    </location>
</feature>
<protein>
    <recommendedName>
        <fullName evidence="6">ornithine decarboxylase</fullName>
        <ecNumber evidence="6">4.1.1.17</ecNumber>
    </recommendedName>
</protein>
<evidence type="ECO:0000256" key="9">
    <source>
        <dbReference type="RuleBase" id="RU003737"/>
    </source>
</evidence>
<dbReference type="InterPro" id="IPR009006">
    <property type="entry name" value="Ala_racemase/Decarboxylase_C"/>
</dbReference>
<feature type="active site" description="Proton donor" evidence="8">
    <location>
        <position position="322"/>
    </location>
</feature>
<comment type="pathway">
    <text evidence="5">Amine and polyamine biosynthesis; putrescine biosynthesis via L-ornithine pathway; putrescine from L-ornithine: step 1/1.</text>
</comment>
<dbReference type="GO" id="GO:0005737">
    <property type="term" value="C:cytoplasm"/>
    <property type="evidence" value="ECO:0007669"/>
    <property type="project" value="TreeGrafter"/>
</dbReference>
<evidence type="ECO:0000256" key="2">
    <source>
        <dbReference type="ARBA" id="ARBA00008872"/>
    </source>
</evidence>
<keyword evidence="13" id="KW-1185">Reference proteome</keyword>
<sequence>MTTHDIPATDPVAHLVRRRPDAPVFFFRPDRLAETARRFRAEFPGQVTYAVKANPAPEILETLASAGIAAFDVASPEEMARVRAAAPGAVLHYNNPVRSGDEIAAGRARGVASWSVDRASELDKLSALAPGTEVSVRLRLPVAGAVYDFGAKFGADPDVAAELLRQVAARGLTPSMTFHPGTQCTDGAAWARYIHAAADVAARACVPLARLNVGGGFPSHRDADAPDLARIFDAIGSAARTAFDAPPTLLCEPGRAMVAEAVTLCLRVKATGAEAITLNDGVYGALGEWRDLPPAARIRVVSPDGAARRGDPVRRVVFGPTCDSLDRLPDALPLPGDVAEGDYVLIPGMGAYGAALVTGFNGYGARDVVTLGAAE</sequence>